<dbReference type="EMBL" id="AUZX01001486">
    <property type="protein sequence ID" value="EQD78971.1"/>
    <property type="molecule type" value="Genomic_DNA"/>
</dbReference>
<feature type="non-terminal residue" evidence="1">
    <location>
        <position position="113"/>
    </location>
</feature>
<accession>T1C0G6</accession>
<dbReference type="AlphaFoldDB" id="T1C0G6"/>
<reference evidence="1" key="1">
    <citation type="submission" date="2013-08" db="EMBL/GenBank/DDBJ databases">
        <authorList>
            <person name="Mendez C."/>
            <person name="Richter M."/>
            <person name="Ferrer M."/>
            <person name="Sanchez J."/>
        </authorList>
    </citation>
    <scope>NUCLEOTIDE SEQUENCE</scope>
</reference>
<dbReference type="Gene3D" id="3.90.550.10">
    <property type="entry name" value="Spore Coat Polysaccharide Biosynthesis Protein SpsA, Chain A"/>
    <property type="match status" value="1"/>
</dbReference>
<evidence type="ECO:0000313" key="1">
    <source>
        <dbReference type="EMBL" id="EQD78971.1"/>
    </source>
</evidence>
<dbReference type="Pfam" id="PF09837">
    <property type="entry name" value="DUF2064"/>
    <property type="match status" value="1"/>
</dbReference>
<reference evidence="1" key="2">
    <citation type="journal article" date="2014" name="ISME J.">
        <title>Microbial stratification in low pH oxic and suboxic macroscopic growths along an acid mine drainage.</title>
        <authorList>
            <person name="Mendez-Garcia C."/>
            <person name="Mesa V."/>
            <person name="Sprenger R.R."/>
            <person name="Richter M."/>
            <person name="Diez M.S."/>
            <person name="Solano J."/>
            <person name="Bargiela R."/>
            <person name="Golyshina O.V."/>
            <person name="Manteca A."/>
            <person name="Ramos J.L."/>
            <person name="Gallego J.R."/>
            <person name="Llorente I."/>
            <person name="Martins Dos Santos V.A."/>
            <person name="Jensen O.N."/>
            <person name="Pelaez A.I."/>
            <person name="Sanchez J."/>
            <person name="Ferrer M."/>
        </authorList>
    </citation>
    <scope>NUCLEOTIDE SEQUENCE</scope>
</reference>
<proteinExistence type="predicted"/>
<sequence length="113" mass="11998">MLGRGKRRLARCLGDVRTLVLATALLECVLEDAAAWPDELIISPAEASDAQWAGSLTSRPTWVVPQPDGNLGERIAAVDAAARARGCDRVLFIGSDAPSMRLEDLTAARAALD</sequence>
<dbReference type="SUPFAM" id="SSF53448">
    <property type="entry name" value="Nucleotide-diphospho-sugar transferases"/>
    <property type="match status" value="1"/>
</dbReference>
<dbReference type="InterPro" id="IPR029044">
    <property type="entry name" value="Nucleotide-diphossugar_trans"/>
</dbReference>
<gene>
    <name evidence="1" type="ORF">B1A_01984</name>
</gene>
<comment type="caution">
    <text evidence="1">The sequence shown here is derived from an EMBL/GenBank/DDBJ whole genome shotgun (WGS) entry which is preliminary data.</text>
</comment>
<name>T1C0G6_9ZZZZ</name>
<organism evidence="1">
    <name type="scientific">mine drainage metagenome</name>
    <dbReference type="NCBI Taxonomy" id="410659"/>
    <lineage>
        <taxon>unclassified sequences</taxon>
        <taxon>metagenomes</taxon>
        <taxon>ecological metagenomes</taxon>
    </lineage>
</organism>
<evidence type="ECO:0008006" key="2">
    <source>
        <dbReference type="Google" id="ProtNLM"/>
    </source>
</evidence>
<protein>
    <recommendedName>
        <fullName evidence="2">MobA-like NTP transferase domain-containing protein</fullName>
    </recommendedName>
</protein>
<dbReference type="InterPro" id="IPR018641">
    <property type="entry name" value="Trfase_1_rSAM/seldom-assoc"/>
</dbReference>